<evidence type="ECO:0000313" key="1">
    <source>
        <dbReference type="Proteomes" id="UP000887576"/>
    </source>
</evidence>
<evidence type="ECO:0000313" key="2">
    <source>
        <dbReference type="WBParaSite" id="JU765_v2.g15673.t1"/>
    </source>
</evidence>
<reference evidence="2" key="1">
    <citation type="submission" date="2022-11" db="UniProtKB">
        <authorList>
            <consortium name="WormBaseParasite"/>
        </authorList>
    </citation>
    <scope>IDENTIFICATION</scope>
</reference>
<dbReference type="WBParaSite" id="JU765_v2.g15673.t1">
    <property type="protein sequence ID" value="JU765_v2.g15673.t1"/>
    <property type="gene ID" value="JU765_v2.g15673"/>
</dbReference>
<accession>A0AC34QF59</accession>
<name>A0AC34QF59_9BILA</name>
<sequence>MKQQFILSIIFSLIFVGSGKSVPIDEKETEFTQEFCGNFAECRSVARRQFENCVGGFTEMFLTQSLSFGEFKGKSSEMSVKCEKELVEAVETEIRPFYEKIERETFDCAAVANPNAFNLDQTQRINCKLIQSEVKAESFAISETKNNKECKEIYDSQLKRCDLIKECCPQFNHCRMKAEIQNKAFGKEEKLAKQFEHCLGKQNVDFHSPPSSSEPPVTKPAVPEAETEEFPDEPKTTIEKRKAPEAPAETEAPTPATLPPPDKVFNDLVALLFPALTTTTPPPPPTTQPPTTETTEAPTTTTSTTTQSPESLEAEKQAAEAKKEYLKNFQFSHFAAIQKKAELYDALDAKSKAALSEPKTKKIAPVVPAEKNDTKPVVSAQSDSPTVEASIDSVAVEVSKPIVEESTTSAPTTTSASTTTTPKPVPTTPSPELPKLGMKSEHEKIMVSKMFCEEYMECKDLVEKQFKICDDKYVPTALLYGIPDKSLRDQFTNNSVVDDDKVKRRCLEAVDPETLHSFTNWCNTIIKTISYKSIRQKTRPN</sequence>
<organism evidence="1 2">
    <name type="scientific">Panagrolaimus sp. JU765</name>
    <dbReference type="NCBI Taxonomy" id="591449"/>
    <lineage>
        <taxon>Eukaryota</taxon>
        <taxon>Metazoa</taxon>
        <taxon>Ecdysozoa</taxon>
        <taxon>Nematoda</taxon>
        <taxon>Chromadorea</taxon>
        <taxon>Rhabditida</taxon>
        <taxon>Tylenchina</taxon>
        <taxon>Panagrolaimomorpha</taxon>
        <taxon>Panagrolaimoidea</taxon>
        <taxon>Panagrolaimidae</taxon>
        <taxon>Panagrolaimus</taxon>
    </lineage>
</organism>
<protein>
    <submittedName>
        <fullName evidence="2">Uncharacterized protein</fullName>
    </submittedName>
</protein>
<dbReference type="Proteomes" id="UP000887576">
    <property type="component" value="Unplaced"/>
</dbReference>
<proteinExistence type="predicted"/>